<reference evidence="1 2" key="1">
    <citation type="submission" date="2019-12" db="EMBL/GenBank/DDBJ databases">
        <authorList>
            <person name="Scholz U."/>
            <person name="Mascher M."/>
            <person name="Fiebig A."/>
        </authorList>
    </citation>
    <scope>NUCLEOTIDE SEQUENCE</scope>
</reference>
<dbReference type="EMBL" id="CACRZD030000001">
    <property type="protein sequence ID" value="CAA6654056.1"/>
    <property type="molecule type" value="Genomic_DNA"/>
</dbReference>
<dbReference type="EMBL" id="LR743588">
    <property type="protein sequence ID" value="CAA2614254.1"/>
    <property type="molecule type" value="Genomic_DNA"/>
</dbReference>
<keyword evidence="2" id="KW-1185">Reference proteome</keyword>
<name>A0A7I8I8R8_SPIIN</name>
<gene>
    <name evidence="1" type="ORF">SI7747_01000646</name>
</gene>
<organism evidence="1">
    <name type="scientific">Spirodela intermedia</name>
    <name type="common">Intermediate duckweed</name>
    <dbReference type="NCBI Taxonomy" id="51605"/>
    <lineage>
        <taxon>Eukaryota</taxon>
        <taxon>Viridiplantae</taxon>
        <taxon>Streptophyta</taxon>
        <taxon>Embryophyta</taxon>
        <taxon>Tracheophyta</taxon>
        <taxon>Spermatophyta</taxon>
        <taxon>Magnoliopsida</taxon>
        <taxon>Liliopsida</taxon>
        <taxon>Araceae</taxon>
        <taxon>Lemnoideae</taxon>
        <taxon>Spirodela</taxon>
    </lineage>
</organism>
<evidence type="ECO:0000313" key="2">
    <source>
        <dbReference type="Proteomes" id="UP001189122"/>
    </source>
</evidence>
<dbReference type="Proteomes" id="UP001189122">
    <property type="component" value="Unassembled WGS sequence"/>
</dbReference>
<proteinExistence type="predicted"/>
<accession>A0A7I8I8R8</accession>
<dbReference type="AlphaFoldDB" id="A0A7I8I8R8"/>
<protein>
    <submittedName>
        <fullName evidence="1">Uncharacterized protein</fullName>
    </submittedName>
</protein>
<evidence type="ECO:0000313" key="1">
    <source>
        <dbReference type="EMBL" id="CAA2614254.1"/>
    </source>
</evidence>
<sequence>MANTLSRRVYLLNLVKVQVIGFESLPDSYIDCPNFGHVLRALSNVSESLTTYDLIISRAEFAYNSSTSCTTNMSPFEIAHSLAPCKPLDLVPWTLMRFFKR</sequence>